<reference evidence="2 3" key="2">
    <citation type="submission" date="2013-02" db="EMBL/GenBank/DDBJ databases">
        <title>The Genome Sequence of Plasmodium falciparum Vietnam Oak-Knoll (FVO).</title>
        <authorList>
            <consortium name="The Broad Institute Genome Sequencing Platform"/>
            <consortium name="The Broad Institute Genome Sequencing Center for Infectious Disease"/>
            <person name="Neafsey D."/>
            <person name="Cheeseman I."/>
            <person name="Volkman S."/>
            <person name="Adams J."/>
            <person name="Walker B."/>
            <person name="Young S.K."/>
            <person name="Zeng Q."/>
            <person name="Gargeya S."/>
            <person name="Fitzgerald M."/>
            <person name="Haas B."/>
            <person name="Abouelleil A."/>
            <person name="Alvarado L."/>
            <person name="Arachchi H.M."/>
            <person name="Berlin A.M."/>
            <person name="Chapman S.B."/>
            <person name="Dewar J."/>
            <person name="Goldberg J."/>
            <person name="Griggs A."/>
            <person name="Gujja S."/>
            <person name="Hansen M."/>
            <person name="Howarth C."/>
            <person name="Imamovic A."/>
            <person name="Larimer J."/>
            <person name="McCowan C."/>
            <person name="Murphy C."/>
            <person name="Neiman D."/>
            <person name="Pearson M."/>
            <person name="Priest M."/>
            <person name="Roberts A."/>
            <person name="Saif S."/>
            <person name="Shea T."/>
            <person name="Sisk P."/>
            <person name="Sykes S."/>
            <person name="Wortman J."/>
            <person name="Nusbaum C."/>
            <person name="Birren B."/>
        </authorList>
    </citation>
    <scope>NUCLEOTIDE SEQUENCE [LARGE SCALE GENOMIC DNA]</scope>
    <source>
        <strain evidence="3">Vietnam Oak-Knoll (FVO)</strain>
    </source>
</reference>
<dbReference type="EMBL" id="KI925080">
    <property type="protein sequence ID" value="ETW18090.1"/>
    <property type="molecule type" value="Genomic_DNA"/>
</dbReference>
<protein>
    <submittedName>
        <fullName evidence="2">Uncharacterized protein</fullName>
    </submittedName>
</protein>
<sequence>MKTNIYTLHSTHCGINSCYGYVGLKSKELDIQEYVKNKKLKNKDIFIELIEEENEEDNNINDDDNNKNDDDNNKYDDDNNKNDDDNNKYLKI</sequence>
<accession>A0A024V7B1</accession>
<feature type="compositionally biased region" description="Acidic residues" evidence="1">
    <location>
        <begin position="52"/>
        <end position="63"/>
    </location>
</feature>
<reference evidence="2 3" key="1">
    <citation type="submission" date="2013-02" db="EMBL/GenBank/DDBJ databases">
        <title>The Genome Annotation of Plasmodium falciparum Vietnam Oak-Knoll (FVO).</title>
        <authorList>
            <consortium name="The Broad Institute Genome Sequencing Platform"/>
            <consortium name="The Broad Institute Genome Sequencing Center for Infectious Disease"/>
            <person name="Neafsey D."/>
            <person name="Hoffman S."/>
            <person name="Volkman S."/>
            <person name="Rosenthal P."/>
            <person name="Walker B."/>
            <person name="Young S.K."/>
            <person name="Zeng Q."/>
            <person name="Gargeya S."/>
            <person name="Fitzgerald M."/>
            <person name="Haas B."/>
            <person name="Abouelleil A."/>
            <person name="Allen A.W."/>
            <person name="Alvarado L."/>
            <person name="Arachchi H.M."/>
            <person name="Berlin A.M."/>
            <person name="Chapman S.B."/>
            <person name="Gainer-Dewar J."/>
            <person name="Goldberg J."/>
            <person name="Griggs A."/>
            <person name="Gujja S."/>
            <person name="Hansen M."/>
            <person name="Howarth C."/>
            <person name="Imamovic A."/>
            <person name="Ireland A."/>
            <person name="Larimer J."/>
            <person name="McCowan C."/>
            <person name="Murphy C."/>
            <person name="Pearson M."/>
            <person name="Poon T.W."/>
            <person name="Priest M."/>
            <person name="Roberts A."/>
            <person name="Saif S."/>
            <person name="Shea T."/>
            <person name="Sisk P."/>
            <person name="Sykes S."/>
            <person name="Wortman J."/>
            <person name="Nusbaum C."/>
            <person name="Birren B."/>
        </authorList>
    </citation>
    <scope>NUCLEOTIDE SEQUENCE [LARGE SCALE GENOMIC DNA]</scope>
    <source>
        <strain evidence="3">Vietnam Oak-Knoll (FVO)</strain>
    </source>
</reference>
<dbReference type="Proteomes" id="UP000030690">
    <property type="component" value="Unassembled WGS sequence"/>
</dbReference>
<gene>
    <name evidence="2" type="ORF">PFFVO_02983</name>
</gene>
<feature type="compositionally biased region" description="Basic and acidic residues" evidence="1">
    <location>
        <begin position="64"/>
        <end position="92"/>
    </location>
</feature>
<evidence type="ECO:0000313" key="2">
    <source>
        <dbReference type="EMBL" id="ETW18090.1"/>
    </source>
</evidence>
<evidence type="ECO:0000256" key="1">
    <source>
        <dbReference type="SAM" id="MobiDB-lite"/>
    </source>
</evidence>
<name>A0A024V7B1_PLAFA</name>
<evidence type="ECO:0000313" key="3">
    <source>
        <dbReference type="Proteomes" id="UP000030690"/>
    </source>
</evidence>
<feature type="region of interest" description="Disordered" evidence="1">
    <location>
        <begin position="52"/>
        <end position="92"/>
    </location>
</feature>
<organism evidence="2 3">
    <name type="scientific">Plasmodium falciparum Vietnam Oak-Knoll</name>
    <name type="common">FVO</name>
    <dbReference type="NCBI Taxonomy" id="1036723"/>
    <lineage>
        <taxon>Eukaryota</taxon>
        <taxon>Sar</taxon>
        <taxon>Alveolata</taxon>
        <taxon>Apicomplexa</taxon>
        <taxon>Aconoidasida</taxon>
        <taxon>Haemosporida</taxon>
        <taxon>Plasmodiidae</taxon>
        <taxon>Plasmodium</taxon>
        <taxon>Plasmodium (Laverania)</taxon>
    </lineage>
</organism>
<dbReference type="AlphaFoldDB" id="A0A024V7B1"/>
<proteinExistence type="predicted"/>